<evidence type="ECO:0000259" key="3">
    <source>
        <dbReference type="Pfam" id="PF20434"/>
    </source>
</evidence>
<dbReference type="InterPro" id="IPR005181">
    <property type="entry name" value="SASA"/>
</dbReference>
<dbReference type="Gene3D" id="3.40.50.1820">
    <property type="entry name" value="alpha/beta hydrolase"/>
    <property type="match status" value="1"/>
</dbReference>
<dbReference type="InterPro" id="IPR029058">
    <property type="entry name" value="AB_hydrolase_fold"/>
</dbReference>
<proteinExistence type="predicted"/>
<dbReference type="SUPFAM" id="SSF52266">
    <property type="entry name" value="SGNH hydrolase"/>
    <property type="match status" value="1"/>
</dbReference>
<feature type="domain" description="BD-FAE-like" evidence="3">
    <location>
        <begin position="44"/>
        <end position="227"/>
    </location>
</feature>
<dbReference type="Pfam" id="PF03629">
    <property type="entry name" value="SASA"/>
    <property type="match status" value="1"/>
</dbReference>
<dbReference type="Gene3D" id="3.40.50.1110">
    <property type="entry name" value="SGNH hydrolase"/>
    <property type="match status" value="1"/>
</dbReference>
<organism evidence="4">
    <name type="scientific">marine metagenome</name>
    <dbReference type="NCBI Taxonomy" id="408172"/>
    <lineage>
        <taxon>unclassified sequences</taxon>
        <taxon>metagenomes</taxon>
        <taxon>ecological metagenomes</taxon>
    </lineage>
</organism>
<dbReference type="PANTHER" id="PTHR48081:SF13">
    <property type="entry name" value="ALPHA_BETA HYDROLASE"/>
    <property type="match status" value="1"/>
</dbReference>
<dbReference type="Pfam" id="PF20434">
    <property type="entry name" value="BD-FAE"/>
    <property type="match status" value="1"/>
</dbReference>
<dbReference type="PANTHER" id="PTHR48081">
    <property type="entry name" value="AB HYDROLASE SUPERFAMILY PROTEIN C4A8.06C"/>
    <property type="match status" value="1"/>
</dbReference>
<dbReference type="InterPro" id="IPR050300">
    <property type="entry name" value="GDXG_lipolytic_enzyme"/>
</dbReference>
<keyword evidence="1" id="KW-0378">Hydrolase</keyword>
<gene>
    <name evidence="4" type="ORF">METZ01_LOCUS73225</name>
</gene>
<dbReference type="EMBL" id="UINC01005291">
    <property type="protein sequence ID" value="SVA20371.1"/>
    <property type="molecule type" value="Genomic_DNA"/>
</dbReference>
<evidence type="ECO:0000313" key="4">
    <source>
        <dbReference type="EMBL" id="SVA20371.1"/>
    </source>
</evidence>
<dbReference type="InterPro" id="IPR036514">
    <property type="entry name" value="SGNH_hydro_sf"/>
</dbReference>
<feature type="non-terminal residue" evidence="4">
    <location>
        <position position="548"/>
    </location>
</feature>
<name>A0A381TY52_9ZZZZ</name>
<dbReference type="SUPFAM" id="SSF53474">
    <property type="entry name" value="alpha/beta-Hydrolases"/>
    <property type="match status" value="1"/>
</dbReference>
<evidence type="ECO:0000256" key="1">
    <source>
        <dbReference type="ARBA" id="ARBA00022801"/>
    </source>
</evidence>
<protein>
    <recommendedName>
        <fullName evidence="5">Alpha/beta hydrolase fold-3 domain-containing protein</fullName>
    </recommendedName>
</protein>
<dbReference type="InterPro" id="IPR049492">
    <property type="entry name" value="BD-FAE-like_dom"/>
</dbReference>
<sequence length="548" mass="60173">MNRITPLFLLLVLCAGVTASGLRFDRDWDIVYKEINGKKLKLNTYVPKGEGPFPAILVVHGGAWRSGSRTQLTMYAKSLARRGFSCFSIDYRLAPRHKSPAQIEDCRDAIRWIRQHAARYKTDPGRIGAIGYSAGGHLVSLLATTGLSKEDDPKGVGTKITAAVAGGTPTDFRSTRENSKMLSYWLGGSRSNKPQIYHSASPAAFVDKDDAPIFFFNGSADMLVPVKTHPTVGYAGPTALHTALKKAGVETDLHIIKGAGHFFAIFNKTALDASYAFLNKHLNGSSKLRVFLLAGQSNMQGQGVVDFDHPNYYNGGKGILKNVMKNLERAHLYKHIVDAKGDWIVRDDVFVRHQTKDELKTGGLTIGFTGYGGNHHIGPEFQLGHLVGEAYDEPVLLIKTAWGGKSIYRDFRPPSSGGTTGEFYKKMLAEYREGLVKLGDEFPQLAKRKPELSGFVWFQGWNDMFDGDALKEYEANLINLVKDVRKEFRQPNLPVVIGELGNGGPKAGNNMLAIREAQKAAAKALGPNTMFVQTTQFARPAKESPNVG</sequence>
<dbReference type="AlphaFoldDB" id="A0A381TY52"/>
<accession>A0A381TY52</accession>
<feature type="domain" description="Sialate O-acetylesterase" evidence="2">
    <location>
        <begin position="288"/>
        <end position="537"/>
    </location>
</feature>
<evidence type="ECO:0000259" key="2">
    <source>
        <dbReference type="Pfam" id="PF03629"/>
    </source>
</evidence>
<dbReference type="GO" id="GO:0016787">
    <property type="term" value="F:hydrolase activity"/>
    <property type="evidence" value="ECO:0007669"/>
    <property type="project" value="UniProtKB-KW"/>
</dbReference>
<evidence type="ECO:0008006" key="5">
    <source>
        <dbReference type="Google" id="ProtNLM"/>
    </source>
</evidence>
<reference evidence="4" key="1">
    <citation type="submission" date="2018-05" db="EMBL/GenBank/DDBJ databases">
        <authorList>
            <person name="Lanie J.A."/>
            <person name="Ng W.-L."/>
            <person name="Kazmierczak K.M."/>
            <person name="Andrzejewski T.M."/>
            <person name="Davidsen T.M."/>
            <person name="Wayne K.J."/>
            <person name="Tettelin H."/>
            <person name="Glass J.I."/>
            <person name="Rusch D."/>
            <person name="Podicherti R."/>
            <person name="Tsui H.-C.T."/>
            <person name="Winkler M.E."/>
        </authorList>
    </citation>
    <scope>NUCLEOTIDE SEQUENCE</scope>
</reference>